<accession>A0A1W0WNN4</accession>
<dbReference type="OrthoDB" id="1933717at2759"/>
<evidence type="ECO:0000256" key="3">
    <source>
        <dbReference type="RuleBase" id="RU000363"/>
    </source>
</evidence>
<evidence type="ECO:0000256" key="1">
    <source>
        <dbReference type="ARBA" id="ARBA00006484"/>
    </source>
</evidence>
<keyword evidence="5" id="KW-1185">Reference proteome</keyword>
<evidence type="ECO:0000313" key="5">
    <source>
        <dbReference type="Proteomes" id="UP000192578"/>
    </source>
</evidence>
<dbReference type="Gene3D" id="3.40.50.720">
    <property type="entry name" value="NAD(P)-binding Rossmann-like Domain"/>
    <property type="match status" value="1"/>
</dbReference>
<comment type="caution">
    <text evidence="4">The sequence shown here is derived from an EMBL/GenBank/DDBJ whole genome shotgun (WGS) entry which is preliminary data.</text>
</comment>
<evidence type="ECO:0000313" key="4">
    <source>
        <dbReference type="EMBL" id="OQV16808.1"/>
    </source>
</evidence>
<sequence length="251" mass="26664">MTSLQGRVILVTGASAGIGFATARLLAERGATVIGCARNIQTLQELGEKSAKGRGQLFPMKADLSKEEDIVQLFKEIGKKFGKLDVLINNAGMAGKATLLEGDSQDYRNIFDLNVLGLTLATREAVKLMEAGGSGHIINLNSILGHAVPNGPTLHFYTGTKHMITALTEALRKTVQSKNIKVTSLSPGIVATEITQRAFGLTPAEAFASTATPYKVLDSEDVAEAIVYILSVPAHVNIDELTLTPQGQHAL</sequence>
<comment type="similarity">
    <text evidence="1 3">Belongs to the short-chain dehydrogenases/reductases (SDR) family.</text>
</comment>
<protein>
    <submittedName>
        <fullName evidence="4">Dehydrogenase/reductase SDR family member 11</fullName>
    </submittedName>
</protein>
<dbReference type="InterPro" id="IPR002347">
    <property type="entry name" value="SDR_fam"/>
</dbReference>
<dbReference type="PRINTS" id="PR00080">
    <property type="entry name" value="SDRFAMILY"/>
</dbReference>
<dbReference type="Proteomes" id="UP000192578">
    <property type="component" value="Unassembled WGS sequence"/>
</dbReference>
<dbReference type="PANTHER" id="PTHR43115:SF4">
    <property type="entry name" value="DEHYDROGENASE_REDUCTASE SDR FAMILY MEMBER 11"/>
    <property type="match status" value="1"/>
</dbReference>
<dbReference type="EMBL" id="MTYJ01000070">
    <property type="protein sequence ID" value="OQV16808.1"/>
    <property type="molecule type" value="Genomic_DNA"/>
</dbReference>
<dbReference type="Pfam" id="PF00106">
    <property type="entry name" value="adh_short"/>
    <property type="match status" value="1"/>
</dbReference>
<dbReference type="FunFam" id="3.40.50.720:FF:000047">
    <property type="entry name" value="NADP-dependent L-serine/L-allo-threonine dehydrogenase"/>
    <property type="match status" value="1"/>
</dbReference>
<name>A0A1W0WNN4_HYPEX</name>
<dbReference type="InterPro" id="IPR036291">
    <property type="entry name" value="NAD(P)-bd_dom_sf"/>
</dbReference>
<keyword evidence="2" id="KW-0560">Oxidoreductase</keyword>
<organism evidence="4 5">
    <name type="scientific">Hypsibius exemplaris</name>
    <name type="common">Freshwater tardigrade</name>
    <dbReference type="NCBI Taxonomy" id="2072580"/>
    <lineage>
        <taxon>Eukaryota</taxon>
        <taxon>Metazoa</taxon>
        <taxon>Ecdysozoa</taxon>
        <taxon>Tardigrada</taxon>
        <taxon>Eutardigrada</taxon>
        <taxon>Parachela</taxon>
        <taxon>Hypsibioidea</taxon>
        <taxon>Hypsibiidae</taxon>
        <taxon>Hypsibius</taxon>
    </lineage>
</organism>
<dbReference type="SUPFAM" id="SSF51735">
    <property type="entry name" value="NAD(P)-binding Rossmann-fold domains"/>
    <property type="match status" value="1"/>
</dbReference>
<reference evidence="5" key="1">
    <citation type="submission" date="2017-01" db="EMBL/GenBank/DDBJ databases">
        <title>Comparative genomics of anhydrobiosis in the tardigrade Hypsibius dujardini.</title>
        <authorList>
            <person name="Yoshida Y."/>
            <person name="Koutsovoulos G."/>
            <person name="Laetsch D."/>
            <person name="Stevens L."/>
            <person name="Kumar S."/>
            <person name="Horikawa D."/>
            <person name="Ishino K."/>
            <person name="Komine S."/>
            <person name="Tomita M."/>
            <person name="Blaxter M."/>
            <person name="Arakawa K."/>
        </authorList>
    </citation>
    <scope>NUCLEOTIDE SEQUENCE [LARGE SCALE GENOMIC DNA]</scope>
    <source>
        <strain evidence="5">Z151</strain>
    </source>
</reference>
<gene>
    <name evidence="4" type="ORF">BV898_09162</name>
</gene>
<proteinExistence type="inferred from homology"/>
<evidence type="ECO:0000256" key="2">
    <source>
        <dbReference type="ARBA" id="ARBA00023002"/>
    </source>
</evidence>
<dbReference type="PRINTS" id="PR00081">
    <property type="entry name" value="GDHRDH"/>
</dbReference>
<dbReference type="GO" id="GO:0016616">
    <property type="term" value="F:oxidoreductase activity, acting on the CH-OH group of donors, NAD or NADP as acceptor"/>
    <property type="evidence" value="ECO:0007669"/>
    <property type="project" value="UniProtKB-ARBA"/>
</dbReference>
<dbReference type="AlphaFoldDB" id="A0A1W0WNN4"/>
<dbReference type="PANTHER" id="PTHR43115">
    <property type="entry name" value="DEHYDROGENASE/REDUCTASE SDR FAMILY MEMBER 11"/>
    <property type="match status" value="1"/>
</dbReference>